<dbReference type="PROSITE" id="PS00344">
    <property type="entry name" value="GATA_ZN_FINGER_1"/>
    <property type="match status" value="1"/>
</dbReference>
<reference evidence="8 9" key="2">
    <citation type="journal article" date="2009" name="BMC Genomics">
        <title>Identification of transcriptional signals in Encephalitozoon cuniculi widespread among Microsporidia phylum: support for accurate structural genome annotation.</title>
        <authorList>
            <person name="Peyretaillade E."/>
            <person name="Goncalves O."/>
            <person name="Terrat S."/>
            <person name="Dugat-Bony E."/>
            <person name="Wincker P."/>
            <person name="Cornman R.S."/>
            <person name="Evans J.D."/>
            <person name="Delbac F."/>
            <person name="Peyret P."/>
        </authorList>
    </citation>
    <scope>NUCLEOTIDE SEQUENCE [LARGE SCALE GENOMIC DNA]</scope>
    <source>
        <strain evidence="8 9">GB-M1</strain>
    </source>
</reference>
<dbReference type="Gene3D" id="3.30.50.10">
    <property type="entry name" value="Erythroid Transcription Factor GATA-1, subunit A"/>
    <property type="match status" value="1"/>
</dbReference>
<dbReference type="CDD" id="cd00202">
    <property type="entry name" value="ZnF_GATA"/>
    <property type="match status" value="1"/>
</dbReference>
<dbReference type="SUPFAM" id="SSF57716">
    <property type="entry name" value="Glucocorticoid receptor-like (DNA-binding domain)"/>
    <property type="match status" value="1"/>
</dbReference>
<dbReference type="GO" id="GO:0005634">
    <property type="term" value="C:nucleus"/>
    <property type="evidence" value="ECO:0007669"/>
    <property type="project" value="UniProtKB-SubCell"/>
</dbReference>
<dbReference type="SMART" id="SM00401">
    <property type="entry name" value="ZnF_GATA"/>
    <property type="match status" value="1"/>
</dbReference>
<dbReference type="Proteomes" id="UP000000819">
    <property type="component" value="Chromosome VIII"/>
</dbReference>
<dbReference type="InterPro" id="IPR039355">
    <property type="entry name" value="Transcription_factor_GATA"/>
</dbReference>
<dbReference type="PROSITE" id="PS50114">
    <property type="entry name" value="GATA_ZN_FINGER_2"/>
    <property type="match status" value="1"/>
</dbReference>
<organism evidence="8 9">
    <name type="scientific">Encephalitozoon cuniculi (strain GB-M1)</name>
    <name type="common">Microsporidian parasite</name>
    <dbReference type="NCBI Taxonomy" id="284813"/>
    <lineage>
        <taxon>Eukaryota</taxon>
        <taxon>Fungi</taxon>
        <taxon>Fungi incertae sedis</taxon>
        <taxon>Microsporidia</taxon>
        <taxon>Unikaryonidae</taxon>
        <taxon>Encephalitozoon</taxon>
    </lineage>
</organism>
<dbReference type="OrthoDB" id="515401at2759"/>
<evidence type="ECO:0000259" key="7">
    <source>
        <dbReference type="PROSITE" id="PS50114"/>
    </source>
</evidence>
<reference evidence="8 9" key="1">
    <citation type="journal article" date="2001" name="Nature">
        <title>Genome sequence and gene compaction of the eukaryote parasite Encephalitozoon cuniculi.</title>
        <authorList>
            <person name="Katinka M.D."/>
            <person name="Duprat S."/>
            <person name="Cornillot E."/>
            <person name="Metenier G."/>
            <person name="Thomarat F."/>
            <person name="Prensier G."/>
            <person name="Barbe V."/>
            <person name="Peyretaillade E."/>
            <person name="Brottier P."/>
            <person name="Wincker P."/>
            <person name="Delbac F."/>
            <person name="El Alaoui H."/>
            <person name="Peyret P."/>
            <person name="Saurin W."/>
            <person name="Gouy M."/>
            <person name="Weissenbach J."/>
            <person name="Vivares C.P."/>
        </authorList>
    </citation>
    <scope>NUCLEOTIDE SEQUENCE [LARGE SCALE GENOMIC DNA]</scope>
    <source>
        <strain evidence="8 9">GB-M1</strain>
    </source>
</reference>
<dbReference type="GO" id="GO:0045944">
    <property type="term" value="P:positive regulation of transcription by RNA polymerase II"/>
    <property type="evidence" value="ECO:0007669"/>
    <property type="project" value="TreeGrafter"/>
</dbReference>
<name>Q8SUM6_ENCCU</name>
<comment type="subcellular location">
    <subcellularLocation>
        <location evidence="1">Nucleus</location>
    </subcellularLocation>
</comment>
<evidence type="ECO:0000256" key="6">
    <source>
        <dbReference type="PROSITE-ProRule" id="PRU00094"/>
    </source>
</evidence>
<keyword evidence="9" id="KW-1185">Reference proteome</keyword>
<accession>Q8SUM6</accession>
<evidence type="ECO:0000313" key="9">
    <source>
        <dbReference type="Proteomes" id="UP000000819"/>
    </source>
</evidence>
<dbReference type="PANTHER" id="PTHR10071">
    <property type="entry name" value="TRANSCRIPTION FACTOR GATA FAMILY MEMBER"/>
    <property type="match status" value="1"/>
</dbReference>
<feature type="domain" description="GATA-type" evidence="7">
    <location>
        <begin position="8"/>
        <end position="55"/>
    </location>
</feature>
<dbReference type="GO" id="GO:0000978">
    <property type="term" value="F:RNA polymerase II cis-regulatory region sequence-specific DNA binding"/>
    <property type="evidence" value="ECO:0007669"/>
    <property type="project" value="TreeGrafter"/>
</dbReference>
<dbReference type="GO" id="GO:0000122">
    <property type="term" value="P:negative regulation of transcription by RNA polymerase II"/>
    <property type="evidence" value="ECO:0007669"/>
    <property type="project" value="TreeGrafter"/>
</dbReference>
<keyword evidence="3 6" id="KW-0863">Zinc-finger</keyword>
<evidence type="ECO:0000256" key="4">
    <source>
        <dbReference type="ARBA" id="ARBA00022833"/>
    </source>
</evidence>
<dbReference type="InParanoid" id="Q8SUM6"/>
<dbReference type="AlphaFoldDB" id="Q8SUM6"/>
<dbReference type="PRINTS" id="PR00619">
    <property type="entry name" value="GATAZNFINGER"/>
</dbReference>
<dbReference type="RefSeq" id="NP_597268.1">
    <property type="nucleotide sequence ID" value="NM_001041877.1"/>
</dbReference>
<dbReference type="GO" id="GO:0000981">
    <property type="term" value="F:DNA-binding transcription factor activity, RNA polymerase II-specific"/>
    <property type="evidence" value="ECO:0007669"/>
    <property type="project" value="TreeGrafter"/>
</dbReference>
<evidence type="ECO:0000313" key="8">
    <source>
        <dbReference type="EMBL" id="CAD26444.1"/>
    </source>
</evidence>
<dbReference type="KEGG" id="ecu:ECU08_1400"/>
<evidence type="ECO:0000256" key="2">
    <source>
        <dbReference type="ARBA" id="ARBA00022723"/>
    </source>
</evidence>
<dbReference type="Pfam" id="PF00320">
    <property type="entry name" value="GATA"/>
    <property type="match status" value="1"/>
</dbReference>
<gene>
    <name evidence="8" type="ordered locus">ECU08_1400</name>
</gene>
<dbReference type="InterPro" id="IPR013088">
    <property type="entry name" value="Znf_NHR/GATA"/>
</dbReference>
<dbReference type="GO" id="GO:0008270">
    <property type="term" value="F:zinc ion binding"/>
    <property type="evidence" value="ECO:0007669"/>
    <property type="project" value="UniProtKB-KW"/>
</dbReference>
<dbReference type="EMBL" id="AL590448">
    <property type="protein sequence ID" value="CAD26444.1"/>
    <property type="molecule type" value="Genomic_DNA"/>
</dbReference>
<evidence type="ECO:0000256" key="3">
    <source>
        <dbReference type="ARBA" id="ARBA00022771"/>
    </source>
</evidence>
<dbReference type="VEuPathDB" id="MicrosporidiaDB:ECU08_1400"/>
<keyword evidence="4" id="KW-0862">Zinc</keyword>
<proteinExistence type="predicted"/>
<dbReference type="PANTHER" id="PTHR10071:SF281">
    <property type="entry name" value="BOX A-BINDING FACTOR-RELATED"/>
    <property type="match status" value="1"/>
</dbReference>
<keyword evidence="2" id="KW-0479">Metal-binding</keyword>
<dbReference type="InterPro" id="IPR000679">
    <property type="entry name" value="Znf_GATA"/>
</dbReference>
<dbReference type="STRING" id="284813.Q8SUM6"/>
<keyword evidence="5" id="KW-0539">Nucleus</keyword>
<protein>
    <submittedName>
        <fullName evidence="8">SIMILAR TO GATA BINDING FACTOR-1</fullName>
    </submittedName>
</protein>
<dbReference type="HOGENOM" id="CLU_1209821_0_0_1"/>
<evidence type="ECO:0000256" key="5">
    <source>
        <dbReference type="ARBA" id="ARBA00023242"/>
    </source>
</evidence>
<dbReference type="GeneID" id="859690"/>
<sequence>MLSKQGFCSNCNTTATPLWRRADDGSYLCNACGLYYKIHGRKRPISFKADSGKSRMRCRRAGGDISGGHLPSMGEWSLHGHRSESQAQGSLYHRENQMNLASKRGDYPAKYDDLREGREMPTIDSDKDTFYEDFERTACGREASLGIRGINRHDTNTVTKSLIRRHFDKRPSKIPSFIAESESKERMTSNEGVVERESLEQCIQDKEDCETDLEDSEVIAVNALLDLSRGRI</sequence>
<evidence type="ECO:0000256" key="1">
    <source>
        <dbReference type="ARBA" id="ARBA00004123"/>
    </source>
</evidence>